<dbReference type="EMBL" id="CABIKM010000001">
    <property type="protein sequence ID" value="VUZ83705.1"/>
    <property type="molecule type" value="Genomic_DNA"/>
</dbReference>
<dbReference type="InterPro" id="IPR009206">
    <property type="entry name" value="Nucleotidase_putative"/>
</dbReference>
<accession>A0A564ZEF7</accession>
<gene>
    <name evidence="5" type="ORF">MELA_00058</name>
</gene>
<sequence length="198" mass="22202">MRIGIDLDDVLADSLPHYLRAFNARFGFGVGLADAAWRIADRFPQIPRQEADDFFSELIADGFFSSRSLLPHAKEAVETLADDGHDLFIITGRTPRDERITMDWLTRVGVRSHFEAVVHRTCDPVERHKADIASGLELNLFIEDELAVALAVADTAIPVLLFDRPWNQGPLPGNVHRIESWYEALAQITDFNGNGAHR</sequence>
<keyword evidence="2 3" id="KW-0378">Hydrolase</keyword>
<organism evidence="5 6">
    <name type="scientific">Candidatus Methylomirabilis lanthanidiphila</name>
    <dbReference type="NCBI Taxonomy" id="2211376"/>
    <lineage>
        <taxon>Bacteria</taxon>
        <taxon>Candidatus Methylomirabilota</taxon>
        <taxon>Candidatus Methylomirabilia</taxon>
        <taxon>Candidatus Methylomirabilales</taxon>
        <taxon>Candidatus Methylomirabilaceae</taxon>
        <taxon>Candidatus Methylomirabilis</taxon>
    </lineage>
</organism>
<dbReference type="PANTHER" id="PTHR35134:SF2">
    <property type="entry name" value="NUCLEOTIDASE YQFW-RELATED"/>
    <property type="match status" value="1"/>
</dbReference>
<reference evidence="5 6" key="1">
    <citation type="submission" date="2019-07" db="EMBL/GenBank/DDBJ databases">
        <authorList>
            <person name="Cremers G."/>
        </authorList>
    </citation>
    <scope>NUCLEOTIDE SEQUENCE [LARGE SCALE GENOMIC DNA]</scope>
</reference>
<dbReference type="Pfam" id="PF06941">
    <property type="entry name" value="NT5C"/>
    <property type="match status" value="1"/>
</dbReference>
<dbReference type="AlphaFoldDB" id="A0A564ZEF7"/>
<evidence type="ECO:0000256" key="1">
    <source>
        <dbReference type="ARBA" id="ARBA00009589"/>
    </source>
</evidence>
<evidence type="ECO:0000256" key="2">
    <source>
        <dbReference type="ARBA" id="ARBA00022801"/>
    </source>
</evidence>
<protein>
    <recommendedName>
        <fullName evidence="3">Nucleotidase</fullName>
        <ecNumber evidence="3">3.1.3.-</ecNumber>
    </recommendedName>
</protein>
<dbReference type="InterPro" id="IPR036412">
    <property type="entry name" value="HAD-like_sf"/>
</dbReference>
<dbReference type="EC" id="3.1.3.-" evidence="3"/>
<dbReference type="PANTHER" id="PTHR35134">
    <property type="entry name" value="NUCLEOTIDASE YQFW-RELATED"/>
    <property type="match status" value="1"/>
</dbReference>
<dbReference type="SUPFAM" id="SSF56784">
    <property type="entry name" value="HAD-like"/>
    <property type="match status" value="1"/>
</dbReference>
<dbReference type="InterPro" id="IPR010708">
    <property type="entry name" value="5'(3')-deoxyribonucleotidase"/>
</dbReference>
<name>A0A564ZEF7_9BACT</name>
<evidence type="ECO:0000313" key="6">
    <source>
        <dbReference type="Proteomes" id="UP000334340"/>
    </source>
</evidence>
<evidence type="ECO:0000256" key="4">
    <source>
        <dbReference type="PIRSR" id="PIRSR610708-1"/>
    </source>
</evidence>
<dbReference type="GO" id="GO:0008253">
    <property type="term" value="F:5'-nucleotidase activity"/>
    <property type="evidence" value="ECO:0007669"/>
    <property type="project" value="InterPro"/>
</dbReference>
<evidence type="ECO:0000313" key="5">
    <source>
        <dbReference type="EMBL" id="VUZ83705.1"/>
    </source>
</evidence>
<comment type="similarity">
    <text evidence="1 3">Belongs to the 5'(3')-deoxyribonucleotidase family.</text>
</comment>
<proteinExistence type="inferred from homology"/>
<dbReference type="InterPro" id="IPR052419">
    <property type="entry name" value="5_3-deoxyribonucleotidase-like"/>
</dbReference>
<dbReference type="PIRSF" id="PIRSF021362">
    <property type="entry name" value="UCP021362_HAD"/>
    <property type="match status" value="1"/>
</dbReference>
<feature type="active site" description="Nucleophile" evidence="4">
    <location>
        <position position="6"/>
    </location>
</feature>
<dbReference type="Proteomes" id="UP000334340">
    <property type="component" value="Unassembled WGS sequence"/>
</dbReference>
<evidence type="ECO:0000256" key="3">
    <source>
        <dbReference type="PIRNR" id="PIRNR021362"/>
    </source>
</evidence>
<keyword evidence="6" id="KW-1185">Reference proteome</keyword>
<dbReference type="Gene3D" id="3.40.50.1000">
    <property type="entry name" value="HAD superfamily/HAD-like"/>
    <property type="match status" value="1"/>
</dbReference>
<feature type="active site" description="Proton donor" evidence="4">
    <location>
        <position position="8"/>
    </location>
</feature>
<dbReference type="InterPro" id="IPR023214">
    <property type="entry name" value="HAD_sf"/>
</dbReference>
<dbReference type="GO" id="GO:0009264">
    <property type="term" value="P:deoxyribonucleotide catabolic process"/>
    <property type="evidence" value="ECO:0007669"/>
    <property type="project" value="InterPro"/>
</dbReference>